<feature type="transmembrane region" description="Helical" evidence="9">
    <location>
        <begin position="265"/>
        <end position="285"/>
    </location>
</feature>
<evidence type="ECO:0000256" key="8">
    <source>
        <dbReference type="SAM" id="MobiDB-lite"/>
    </source>
</evidence>
<dbReference type="Ensembl" id="ENSSHAT00000040399.1">
    <property type="protein sequence ID" value="ENSSHAP00000040891.1"/>
    <property type="gene ID" value="ENSSHAG00000007754.2"/>
</dbReference>
<dbReference type="InParanoid" id="A0A7N4PQ81"/>
<keyword evidence="4" id="KW-0378">Hydrolase</keyword>
<evidence type="ECO:0000256" key="3">
    <source>
        <dbReference type="ARBA" id="ARBA00022692"/>
    </source>
</evidence>
<dbReference type="PANTHER" id="PTHR23344:SF13">
    <property type="entry name" value="GLYCEROPHOSPHODIESTER PHOSPHODIESTERASE DOMAIN-CONTAINING PROTEIN 4"/>
    <property type="match status" value="1"/>
</dbReference>
<feature type="transmembrane region" description="Helical" evidence="9">
    <location>
        <begin position="573"/>
        <end position="594"/>
    </location>
</feature>
<evidence type="ECO:0000313" key="12">
    <source>
        <dbReference type="Proteomes" id="UP000007648"/>
    </source>
</evidence>
<dbReference type="InterPro" id="IPR017946">
    <property type="entry name" value="PLC-like_Pdiesterase_TIM-brl"/>
</dbReference>
<feature type="transmembrane region" description="Helical" evidence="9">
    <location>
        <begin position="209"/>
        <end position="230"/>
    </location>
</feature>
<keyword evidence="5 9" id="KW-1133">Transmembrane helix</keyword>
<feature type="region of interest" description="Disordered" evidence="8">
    <location>
        <begin position="678"/>
        <end position="726"/>
    </location>
</feature>
<keyword evidence="6 9" id="KW-0472">Membrane</keyword>
<dbReference type="PROSITE" id="PS51704">
    <property type="entry name" value="GP_PDE"/>
    <property type="match status" value="1"/>
</dbReference>
<evidence type="ECO:0000259" key="10">
    <source>
        <dbReference type="PROSITE" id="PS51704"/>
    </source>
</evidence>
<feature type="compositionally biased region" description="Polar residues" evidence="8">
    <location>
        <begin position="685"/>
        <end position="695"/>
    </location>
</feature>
<dbReference type="Gene3D" id="3.20.20.190">
    <property type="entry name" value="Phosphatidylinositol (PI) phosphodiesterase"/>
    <property type="match status" value="1"/>
</dbReference>
<dbReference type="GeneTree" id="ENSGT00940000156251"/>
<keyword evidence="12" id="KW-1185">Reference proteome</keyword>
<evidence type="ECO:0000256" key="2">
    <source>
        <dbReference type="ARBA" id="ARBA00007277"/>
    </source>
</evidence>
<organism evidence="11 12">
    <name type="scientific">Sarcophilus harrisii</name>
    <name type="common">Tasmanian devil</name>
    <name type="synonym">Sarcophilus laniarius</name>
    <dbReference type="NCBI Taxonomy" id="9305"/>
    <lineage>
        <taxon>Eukaryota</taxon>
        <taxon>Metazoa</taxon>
        <taxon>Chordata</taxon>
        <taxon>Craniata</taxon>
        <taxon>Vertebrata</taxon>
        <taxon>Euteleostomi</taxon>
        <taxon>Mammalia</taxon>
        <taxon>Metatheria</taxon>
        <taxon>Dasyuromorphia</taxon>
        <taxon>Dasyuridae</taxon>
        <taxon>Sarcophilus</taxon>
    </lineage>
</organism>
<feature type="compositionally biased region" description="Polar residues" evidence="8">
    <location>
        <begin position="638"/>
        <end position="648"/>
    </location>
</feature>
<evidence type="ECO:0000256" key="5">
    <source>
        <dbReference type="ARBA" id="ARBA00022989"/>
    </source>
</evidence>
<evidence type="ECO:0000313" key="11">
    <source>
        <dbReference type="Ensembl" id="ENSSHAP00000040891.1"/>
    </source>
</evidence>
<evidence type="ECO:0000256" key="1">
    <source>
        <dbReference type="ARBA" id="ARBA00004141"/>
    </source>
</evidence>
<feature type="transmembrane region" description="Helical" evidence="9">
    <location>
        <begin position="172"/>
        <end position="189"/>
    </location>
</feature>
<feature type="region of interest" description="Disordered" evidence="8">
    <location>
        <begin position="627"/>
        <end position="653"/>
    </location>
</feature>
<dbReference type="PANTHER" id="PTHR23344">
    <property type="entry name" value="GLYCEROPHOSPHORYL DIESTER PHOSPHODIESTERASE"/>
    <property type="match status" value="1"/>
</dbReference>
<sequence length="726" mass="84226">MSFSGSKKSKIIVYPETRLLSLPSKGNFFDPNVLEMKKIKKVRRRMTQRYGRHRFIAFLQGIYSCHWKRHQWVHLEDGTQPCCVTGDQIFFPFLVAALCMSLIFLYMWLEARNDYASFDEFVYQFTNSWFFWSFFLVITASIMFSYIILLMIIGICLLTYGQQLHLHWCNKIGVLLVLSIGIFGFLSINPVYEEKWRAAEVSLQVTVPYIHFFGICVMVLFSWPIAIYFAKLNKTALVLMKEEYNDQQEVPVESRKIMKIRANQFVSVISFLVVLLIIYTIPLGMQSPCLRENKTLGPKPTFIGHRGAPMLAPENTQMAFEKAIEHGATGLETDVTLSYDGVPFLMHDPTLRRTTNIHEILPDFTDMPAAMFTWQTLETLNSGQWFFKAKPYRNTAPLTKEEEKMAKNQSIMKLSNFLRLANKENKLVIFDLYRPPRKHPYRDTWIMKVLDVMMNEVGIKSHLVLWLPGQFRADVQMIAPDYIQVLGKKLPLPDLLRMGIKGLNLAYKDMNRNDVKEYEKYGIFTNIYVVNEPWLYSLAWCAGVHSVTTNTIQILKKIKRPYFLMTPNEYMKMWILLDFLSAFIITIVFFFHWWREKGWCELIKKKKSPVFPMSGVTNIEENIEEVQKQNKDNESQEEIQVSPSPSDKNTGDYWDSFLEMKSQNVKMTRSLSTESVIGSNDDDLQGNTFPTNISKDTGKGSDEEEVLGMQMGKSQNGRATKGHHSL</sequence>
<dbReference type="AlphaFoldDB" id="A0A7N4PQ81"/>
<evidence type="ECO:0000256" key="4">
    <source>
        <dbReference type="ARBA" id="ARBA00022801"/>
    </source>
</evidence>
<dbReference type="Proteomes" id="UP000007648">
    <property type="component" value="Unassembled WGS sequence"/>
</dbReference>
<feature type="transmembrane region" description="Helical" evidence="9">
    <location>
        <begin position="129"/>
        <end position="160"/>
    </location>
</feature>
<feature type="domain" description="GP-PDE" evidence="10">
    <location>
        <begin position="300"/>
        <end position="559"/>
    </location>
</feature>
<gene>
    <name evidence="11" type="primary">GDPD4</name>
</gene>
<keyword evidence="7" id="KW-0325">Glycoprotein</keyword>
<protein>
    <submittedName>
        <fullName evidence="11">Glycerophosphodiester phosphodiesterase domain containing 4</fullName>
    </submittedName>
</protein>
<feature type="transmembrane region" description="Helical" evidence="9">
    <location>
        <begin position="89"/>
        <end position="109"/>
    </location>
</feature>
<reference evidence="11 12" key="1">
    <citation type="journal article" date="2011" name="Proc. Natl. Acad. Sci. U.S.A.">
        <title>Genetic diversity and population structure of the endangered marsupial Sarcophilus harrisii (Tasmanian devil).</title>
        <authorList>
            <person name="Miller W."/>
            <person name="Hayes V.M."/>
            <person name="Ratan A."/>
            <person name="Petersen D.C."/>
            <person name="Wittekindt N.E."/>
            <person name="Miller J."/>
            <person name="Walenz B."/>
            <person name="Knight J."/>
            <person name="Qi J."/>
            <person name="Zhao F."/>
            <person name="Wang Q."/>
            <person name="Bedoya-Reina O.C."/>
            <person name="Katiyar N."/>
            <person name="Tomsho L.P."/>
            <person name="Kasson L.M."/>
            <person name="Hardie R.A."/>
            <person name="Woodbridge P."/>
            <person name="Tindall E.A."/>
            <person name="Bertelsen M.F."/>
            <person name="Dixon D."/>
            <person name="Pyecroft S."/>
            <person name="Helgen K.M."/>
            <person name="Lesk A.M."/>
            <person name="Pringle T.H."/>
            <person name="Patterson N."/>
            <person name="Zhang Y."/>
            <person name="Kreiss A."/>
            <person name="Woods G.M."/>
            <person name="Jones M.E."/>
            <person name="Schuster S.C."/>
        </authorList>
    </citation>
    <scope>NUCLEOTIDE SEQUENCE [LARGE SCALE GENOMIC DNA]</scope>
</reference>
<dbReference type="InterPro" id="IPR030395">
    <property type="entry name" value="GP_PDE_dom"/>
</dbReference>
<dbReference type="Pfam" id="PF03009">
    <property type="entry name" value="GDPD"/>
    <property type="match status" value="1"/>
</dbReference>
<comment type="subcellular location">
    <subcellularLocation>
        <location evidence="1">Membrane</location>
        <topology evidence="1">Multi-pass membrane protein</topology>
    </subcellularLocation>
</comment>
<evidence type="ECO:0000256" key="9">
    <source>
        <dbReference type="SAM" id="Phobius"/>
    </source>
</evidence>
<evidence type="ECO:0000256" key="7">
    <source>
        <dbReference type="ARBA" id="ARBA00023180"/>
    </source>
</evidence>
<reference evidence="11" key="2">
    <citation type="submission" date="2025-08" db="UniProtKB">
        <authorList>
            <consortium name="Ensembl"/>
        </authorList>
    </citation>
    <scope>IDENTIFICATION</scope>
</reference>
<dbReference type="FunCoup" id="A0A7N4PQ81">
    <property type="interactions" value="37"/>
</dbReference>
<dbReference type="GO" id="GO:0016020">
    <property type="term" value="C:membrane"/>
    <property type="evidence" value="ECO:0007669"/>
    <property type="project" value="UniProtKB-SubCell"/>
</dbReference>
<name>A0A7N4PQ81_SARHA</name>
<reference evidence="11" key="3">
    <citation type="submission" date="2025-09" db="UniProtKB">
        <authorList>
            <consortium name="Ensembl"/>
        </authorList>
    </citation>
    <scope>IDENTIFICATION</scope>
</reference>
<dbReference type="GO" id="GO:0006629">
    <property type="term" value="P:lipid metabolic process"/>
    <property type="evidence" value="ECO:0007669"/>
    <property type="project" value="InterPro"/>
</dbReference>
<accession>A0A7N4PQ81</accession>
<keyword evidence="3 9" id="KW-0812">Transmembrane</keyword>
<dbReference type="SUPFAM" id="SSF51695">
    <property type="entry name" value="PLC-like phosphodiesterases"/>
    <property type="match status" value="1"/>
</dbReference>
<proteinExistence type="inferred from homology"/>
<dbReference type="GO" id="GO:0008889">
    <property type="term" value="F:glycerophosphodiester phosphodiesterase activity"/>
    <property type="evidence" value="ECO:0007669"/>
    <property type="project" value="TreeGrafter"/>
</dbReference>
<evidence type="ECO:0000256" key="6">
    <source>
        <dbReference type="ARBA" id="ARBA00023136"/>
    </source>
</evidence>
<comment type="similarity">
    <text evidence="2">Belongs to the glycerophosphoryl diester phosphodiesterase family.</text>
</comment>